<dbReference type="GO" id="GO:0032259">
    <property type="term" value="P:methylation"/>
    <property type="evidence" value="ECO:0007669"/>
    <property type="project" value="UniProtKB-KW"/>
</dbReference>
<name>A0ABC8VYS9_9POAL</name>
<dbReference type="InterPro" id="IPR036388">
    <property type="entry name" value="WH-like_DNA-bd_sf"/>
</dbReference>
<gene>
    <name evidence="7" type="ORF">URODEC1_LOCUS8232</name>
</gene>
<evidence type="ECO:0000256" key="2">
    <source>
        <dbReference type="ARBA" id="ARBA00022679"/>
    </source>
</evidence>
<dbReference type="InterPro" id="IPR001077">
    <property type="entry name" value="COMT_C"/>
</dbReference>
<evidence type="ECO:0000256" key="4">
    <source>
        <dbReference type="PIRSR" id="PIRSR005739-1"/>
    </source>
</evidence>
<dbReference type="InterPro" id="IPR029063">
    <property type="entry name" value="SAM-dependent_MTases_sf"/>
</dbReference>
<dbReference type="GO" id="GO:0008168">
    <property type="term" value="F:methyltransferase activity"/>
    <property type="evidence" value="ECO:0007669"/>
    <property type="project" value="UniProtKB-KW"/>
</dbReference>
<dbReference type="Proteomes" id="UP001497457">
    <property type="component" value="Chromosome 11b"/>
</dbReference>
<dbReference type="Pfam" id="PF08100">
    <property type="entry name" value="Dimerisation"/>
    <property type="match status" value="1"/>
</dbReference>
<dbReference type="InterPro" id="IPR016461">
    <property type="entry name" value="COMT-like"/>
</dbReference>
<evidence type="ECO:0000256" key="3">
    <source>
        <dbReference type="ARBA" id="ARBA00022691"/>
    </source>
</evidence>
<feature type="domain" description="O-methyltransferase dimerisation" evidence="6">
    <location>
        <begin position="22"/>
        <end position="106"/>
    </location>
</feature>
<feature type="domain" description="O-methyltransferase C-terminal" evidence="5">
    <location>
        <begin position="135"/>
        <end position="344"/>
    </location>
</feature>
<dbReference type="PIRSF" id="PIRSF005739">
    <property type="entry name" value="O-mtase"/>
    <property type="match status" value="1"/>
</dbReference>
<organism evidence="7 8">
    <name type="scientific">Urochloa decumbens</name>
    <dbReference type="NCBI Taxonomy" id="240449"/>
    <lineage>
        <taxon>Eukaryota</taxon>
        <taxon>Viridiplantae</taxon>
        <taxon>Streptophyta</taxon>
        <taxon>Embryophyta</taxon>
        <taxon>Tracheophyta</taxon>
        <taxon>Spermatophyta</taxon>
        <taxon>Magnoliopsida</taxon>
        <taxon>Liliopsida</taxon>
        <taxon>Poales</taxon>
        <taxon>Poaceae</taxon>
        <taxon>PACMAD clade</taxon>
        <taxon>Panicoideae</taxon>
        <taxon>Panicodae</taxon>
        <taxon>Paniceae</taxon>
        <taxon>Melinidinae</taxon>
        <taxon>Urochloa</taxon>
    </lineage>
</organism>
<evidence type="ECO:0000256" key="1">
    <source>
        <dbReference type="ARBA" id="ARBA00022603"/>
    </source>
</evidence>
<dbReference type="SUPFAM" id="SSF53335">
    <property type="entry name" value="S-adenosyl-L-methionine-dependent methyltransferases"/>
    <property type="match status" value="1"/>
</dbReference>
<dbReference type="InterPro" id="IPR012967">
    <property type="entry name" value="COMT_dimerisation"/>
</dbReference>
<reference evidence="7" key="1">
    <citation type="submission" date="2024-10" db="EMBL/GenBank/DDBJ databases">
        <authorList>
            <person name="Ryan C."/>
        </authorList>
    </citation>
    <scope>NUCLEOTIDE SEQUENCE [LARGE SCALE GENOMIC DNA]</scope>
</reference>
<dbReference type="Gene3D" id="3.40.50.150">
    <property type="entry name" value="Vaccinia Virus protein VP39"/>
    <property type="match status" value="1"/>
</dbReference>
<dbReference type="FunFam" id="1.10.10.10:FF:000213">
    <property type="entry name" value="Coniferyl alcohol 9-O-methyltransferase"/>
    <property type="match status" value="1"/>
</dbReference>
<dbReference type="SUPFAM" id="SSF46785">
    <property type="entry name" value="Winged helix' DNA-binding domain"/>
    <property type="match status" value="1"/>
</dbReference>
<keyword evidence="8" id="KW-1185">Reference proteome</keyword>
<sequence>MAAQTSIVPTDAELLQAQADLWRHSLYYLTPMALRCAVELGIPTVIHRLGGAASPSDLITALSLPSSKLPFLHRLLRLLAAEGVFSVDKSMEGMYCINPVSYLLVEGIPDEVHINHTSLVLANTSTRYIDAAMGLAEWFKRDVVTPPFDQVHGATLLHESMESLDADYHKMVNEALQAHDNFGIPIAIRELRDLFKGVQSMTYCCGASGDDEFARAIVKAFPQIKCTVLAYPKMISNKPADSVINYVQGDMFHFIPPAQTVMLKLVLHHWTDEDCVKILAQCRKAIPSRKDGGKVIIGDIVIDYSPGPMLETHLLMDVAMMTMTKGRQRDEKEWREIFMKAGFNDYKLKKKFGARGVFEVYP</sequence>
<accession>A0ABC8VYS9</accession>
<proteinExistence type="predicted"/>
<dbReference type="EMBL" id="OZ075121">
    <property type="protein sequence ID" value="CAL4899486.1"/>
    <property type="molecule type" value="Genomic_DNA"/>
</dbReference>
<dbReference type="InterPro" id="IPR036390">
    <property type="entry name" value="WH_DNA-bd_sf"/>
</dbReference>
<protein>
    <submittedName>
        <fullName evidence="7">Uncharacterized protein</fullName>
    </submittedName>
</protein>
<feature type="active site" description="Proton acceptor" evidence="4">
    <location>
        <position position="268"/>
    </location>
</feature>
<dbReference type="Gene3D" id="1.10.10.10">
    <property type="entry name" value="Winged helix-like DNA-binding domain superfamily/Winged helix DNA-binding domain"/>
    <property type="match status" value="1"/>
</dbReference>
<evidence type="ECO:0000259" key="5">
    <source>
        <dbReference type="Pfam" id="PF00891"/>
    </source>
</evidence>
<keyword evidence="2" id="KW-0808">Transferase</keyword>
<dbReference type="PANTHER" id="PTHR11746">
    <property type="entry name" value="O-METHYLTRANSFERASE"/>
    <property type="match status" value="1"/>
</dbReference>
<keyword evidence="3" id="KW-0949">S-adenosyl-L-methionine</keyword>
<dbReference type="PROSITE" id="PS51683">
    <property type="entry name" value="SAM_OMT_II"/>
    <property type="match status" value="1"/>
</dbReference>
<evidence type="ECO:0000313" key="8">
    <source>
        <dbReference type="Proteomes" id="UP001497457"/>
    </source>
</evidence>
<keyword evidence="1" id="KW-0489">Methyltransferase</keyword>
<evidence type="ECO:0000313" key="7">
    <source>
        <dbReference type="EMBL" id="CAL4899486.1"/>
    </source>
</evidence>
<evidence type="ECO:0000259" key="6">
    <source>
        <dbReference type="Pfam" id="PF08100"/>
    </source>
</evidence>
<dbReference type="Pfam" id="PF00891">
    <property type="entry name" value="Methyltransf_2"/>
    <property type="match status" value="1"/>
</dbReference>
<dbReference type="AlphaFoldDB" id="A0ABC8VYS9"/>